<reference evidence="2" key="1">
    <citation type="submission" date="2022-01" db="EMBL/GenBank/DDBJ databases">
        <title>Novel species in genus Dyadobacter.</title>
        <authorList>
            <person name="Ma C."/>
        </authorList>
    </citation>
    <scope>NUCLEOTIDE SEQUENCE</scope>
    <source>
        <strain evidence="2">CY357</strain>
    </source>
</reference>
<evidence type="ECO:0000256" key="1">
    <source>
        <dbReference type="SAM" id="Phobius"/>
    </source>
</evidence>
<dbReference type="EMBL" id="JAKFFV010000011">
    <property type="protein sequence ID" value="MCF2500407.1"/>
    <property type="molecule type" value="Genomic_DNA"/>
</dbReference>
<dbReference type="Proteomes" id="UP001139411">
    <property type="component" value="Unassembled WGS sequence"/>
</dbReference>
<name>A0A9X1TVT6_9BACT</name>
<sequence length="212" mass="24624">MGTLLLFLIVFIPMGWVFWRLLRFTRNTIGTNSPLKVQRIYQTTFRSFFVRLESVFVLICLFMGFVILKASLFATFSGPDPMIGRTILIIFGFALLCMGMFTLVIDLNHWPYARGVVITTLPDEHELDIQLPDTTLRIKEGDIRKITMYHNEGKLQHGFAQFQLTNGNSFLLPFKTEGIWVINEYFKGIPMEYHIQHVPLIRTTFKSEATYE</sequence>
<evidence type="ECO:0000313" key="3">
    <source>
        <dbReference type="Proteomes" id="UP001139411"/>
    </source>
</evidence>
<feature type="transmembrane region" description="Helical" evidence="1">
    <location>
        <begin position="82"/>
        <end position="105"/>
    </location>
</feature>
<keyword evidence="1" id="KW-0472">Membrane</keyword>
<dbReference type="RefSeq" id="WP_235178791.1">
    <property type="nucleotide sequence ID" value="NZ_JAKFFV010000011.1"/>
</dbReference>
<evidence type="ECO:0000313" key="2">
    <source>
        <dbReference type="EMBL" id="MCF2500407.1"/>
    </source>
</evidence>
<proteinExistence type="predicted"/>
<keyword evidence="1" id="KW-1133">Transmembrane helix</keyword>
<gene>
    <name evidence="2" type="ORF">L0661_18950</name>
</gene>
<keyword evidence="1" id="KW-0812">Transmembrane</keyword>
<feature type="transmembrane region" description="Helical" evidence="1">
    <location>
        <begin position="6"/>
        <end position="22"/>
    </location>
</feature>
<dbReference type="AlphaFoldDB" id="A0A9X1TVT6"/>
<comment type="caution">
    <text evidence="2">The sequence shown here is derived from an EMBL/GenBank/DDBJ whole genome shotgun (WGS) entry which is preliminary data.</text>
</comment>
<protein>
    <submittedName>
        <fullName evidence="2">Uncharacterized protein</fullName>
    </submittedName>
</protein>
<organism evidence="2 3">
    <name type="scientific">Dyadobacter chenhuakuii</name>
    <dbReference type="NCBI Taxonomy" id="2909339"/>
    <lineage>
        <taxon>Bacteria</taxon>
        <taxon>Pseudomonadati</taxon>
        <taxon>Bacteroidota</taxon>
        <taxon>Cytophagia</taxon>
        <taxon>Cytophagales</taxon>
        <taxon>Spirosomataceae</taxon>
        <taxon>Dyadobacter</taxon>
    </lineage>
</organism>
<feature type="transmembrane region" description="Helical" evidence="1">
    <location>
        <begin position="55"/>
        <end position="76"/>
    </location>
</feature>
<accession>A0A9X1TVT6</accession>